<evidence type="ECO:0000313" key="3">
    <source>
        <dbReference type="Proteomes" id="UP000632138"/>
    </source>
</evidence>
<dbReference type="RefSeq" id="WP_203383522.1">
    <property type="nucleotide sequence ID" value="NZ_JAENHP010000032.1"/>
</dbReference>
<evidence type="ECO:0000256" key="1">
    <source>
        <dbReference type="SAM" id="MobiDB-lite"/>
    </source>
</evidence>
<dbReference type="EMBL" id="JAENHP010000032">
    <property type="protein sequence ID" value="MBM2623171.1"/>
    <property type="molecule type" value="Genomic_DNA"/>
</dbReference>
<protein>
    <submittedName>
        <fullName evidence="2">Uncharacterized protein</fullName>
    </submittedName>
</protein>
<organism evidence="2 3">
    <name type="scientific">Paractinoplanes ovalisporus</name>
    <dbReference type="NCBI Taxonomy" id="2810368"/>
    <lineage>
        <taxon>Bacteria</taxon>
        <taxon>Bacillati</taxon>
        <taxon>Actinomycetota</taxon>
        <taxon>Actinomycetes</taxon>
        <taxon>Micromonosporales</taxon>
        <taxon>Micromonosporaceae</taxon>
        <taxon>Paractinoplanes</taxon>
    </lineage>
</organism>
<sequence>MFSLAATIYFGIQAHEDSKTAQSTPTVRPVTEQPDRVPTAQPATPAVQETTQSVAGQIKRQGGPVFGDYVEGDLDSDLPDWRVSEKVDGKDFEFTPATC</sequence>
<gene>
    <name evidence="2" type="ORF">JIG36_47510</name>
</gene>
<reference evidence="2 3" key="1">
    <citation type="submission" date="2021-01" db="EMBL/GenBank/DDBJ databases">
        <title>Actinoplanes sp. nov. LDG1-06 isolated from lichen.</title>
        <authorList>
            <person name="Saeng-In P."/>
            <person name="Phongsopitanun W."/>
            <person name="Kanchanasin P."/>
            <person name="Yuki M."/>
            <person name="Kudo T."/>
            <person name="Ohkuma M."/>
            <person name="Tanasupawat S."/>
        </authorList>
    </citation>
    <scope>NUCLEOTIDE SEQUENCE [LARGE SCALE GENOMIC DNA]</scope>
    <source>
        <strain evidence="2 3">LDG1-06</strain>
    </source>
</reference>
<evidence type="ECO:0000313" key="2">
    <source>
        <dbReference type="EMBL" id="MBM2623171.1"/>
    </source>
</evidence>
<name>A0ABS2ATM8_9ACTN</name>
<proteinExistence type="predicted"/>
<keyword evidence="3" id="KW-1185">Reference proteome</keyword>
<comment type="caution">
    <text evidence="2">The sequence shown here is derived from an EMBL/GenBank/DDBJ whole genome shotgun (WGS) entry which is preliminary data.</text>
</comment>
<dbReference type="Proteomes" id="UP000632138">
    <property type="component" value="Unassembled WGS sequence"/>
</dbReference>
<feature type="region of interest" description="Disordered" evidence="1">
    <location>
        <begin position="15"/>
        <end position="67"/>
    </location>
</feature>
<accession>A0ABS2ATM8</accession>